<dbReference type="Proteomes" id="UP000663887">
    <property type="component" value="Unassembled WGS sequence"/>
</dbReference>
<gene>
    <name evidence="2" type="ORF">XDN619_LOCUS25986</name>
</gene>
<organism evidence="2 3">
    <name type="scientific">Rotaria magnacalcarata</name>
    <dbReference type="NCBI Taxonomy" id="392030"/>
    <lineage>
        <taxon>Eukaryota</taxon>
        <taxon>Metazoa</taxon>
        <taxon>Spiralia</taxon>
        <taxon>Gnathifera</taxon>
        <taxon>Rotifera</taxon>
        <taxon>Eurotatoria</taxon>
        <taxon>Bdelloidea</taxon>
        <taxon>Philodinida</taxon>
        <taxon>Philodinidae</taxon>
        <taxon>Rotaria</taxon>
    </lineage>
</organism>
<evidence type="ECO:0000313" key="2">
    <source>
        <dbReference type="EMBL" id="CAF2136873.1"/>
    </source>
</evidence>
<sequence length="184" mass="21645">MKAGALVPDSLVYDNACSLRLHWNKVFDTNYLHRSEFTEQLYNMRLVIDRFHQKGHTRPMCRTQMNADDPQHGAIFQNINTSVCEQFFSFLTKFKFSLRGFNYPTSTLFTLLIFYLKNCRMSGIKVQDFGLGRAHFPTDIKSHFIAPCIFETLDREMSHNDQDDMECEEEYEEECDDGSDEEFM</sequence>
<accession>A0A816WEP5</accession>
<feature type="compositionally biased region" description="Acidic residues" evidence="1">
    <location>
        <begin position="163"/>
        <end position="184"/>
    </location>
</feature>
<comment type="caution">
    <text evidence="2">The sequence shown here is derived from an EMBL/GenBank/DDBJ whole genome shotgun (WGS) entry which is preliminary data.</text>
</comment>
<proteinExistence type="predicted"/>
<evidence type="ECO:0000256" key="1">
    <source>
        <dbReference type="SAM" id="MobiDB-lite"/>
    </source>
</evidence>
<protein>
    <submittedName>
        <fullName evidence="2">Uncharacterized protein</fullName>
    </submittedName>
</protein>
<name>A0A816WEP5_9BILA</name>
<dbReference type="EMBL" id="CAJNRG010012037">
    <property type="protein sequence ID" value="CAF2136873.1"/>
    <property type="molecule type" value="Genomic_DNA"/>
</dbReference>
<reference evidence="2" key="1">
    <citation type="submission" date="2021-02" db="EMBL/GenBank/DDBJ databases">
        <authorList>
            <person name="Nowell W R."/>
        </authorList>
    </citation>
    <scope>NUCLEOTIDE SEQUENCE</scope>
</reference>
<feature type="region of interest" description="Disordered" evidence="1">
    <location>
        <begin position="161"/>
        <end position="184"/>
    </location>
</feature>
<dbReference type="AlphaFoldDB" id="A0A816WEP5"/>
<evidence type="ECO:0000313" key="3">
    <source>
        <dbReference type="Proteomes" id="UP000663887"/>
    </source>
</evidence>